<evidence type="ECO:0000256" key="6">
    <source>
        <dbReference type="ARBA" id="ARBA00022801"/>
    </source>
</evidence>
<proteinExistence type="inferred from homology"/>
<comment type="similarity">
    <text evidence="3">Belongs to the HARBI1 family.</text>
</comment>
<evidence type="ECO:0000313" key="9">
    <source>
        <dbReference type="EMBL" id="KAK9498442.1"/>
    </source>
</evidence>
<dbReference type="PANTHER" id="PTHR22930:SF85">
    <property type="entry name" value="GH03217P-RELATED"/>
    <property type="match status" value="1"/>
</dbReference>
<dbReference type="GO" id="GO:0046872">
    <property type="term" value="F:metal ion binding"/>
    <property type="evidence" value="ECO:0007669"/>
    <property type="project" value="UniProtKB-KW"/>
</dbReference>
<organism evidence="9 10">
    <name type="scientific">Rhynocoris fuscipes</name>
    <dbReference type="NCBI Taxonomy" id="488301"/>
    <lineage>
        <taxon>Eukaryota</taxon>
        <taxon>Metazoa</taxon>
        <taxon>Ecdysozoa</taxon>
        <taxon>Arthropoda</taxon>
        <taxon>Hexapoda</taxon>
        <taxon>Insecta</taxon>
        <taxon>Pterygota</taxon>
        <taxon>Neoptera</taxon>
        <taxon>Paraneoptera</taxon>
        <taxon>Hemiptera</taxon>
        <taxon>Heteroptera</taxon>
        <taxon>Panheteroptera</taxon>
        <taxon>Cimicomorpha</taxon>
        <taxon>Reduviidae</taxon>
        <taxon>Harpactorinae</taxon>
        <taxon>Harpactorini</taxon>
        <taxon>Rhynocoris</taxon>
    </lineage>
</organism>
<comment type="subcellular location">
    <subcellularLocation>
        <location evidence="2">Nucleus</location>
    </subcellularLocation>
</comment>
<dbReference type="GO" id="GO:0005634">
    <property type="term" value="C:nucleus"/>
    <property type="evidence" value="ECO:0007669"/>
    <property type="project" value="UniProtKB-SubCell"/>
</dbReference>
<dbReference type="GO" id="GO:0004518">
    <property type="term" value="F:nuclease activity"/>
    <property type="evidence" value="ECO:0007669"/>
    <property type="project" value="UniProtKB-KW"/>
</dbReference>
<keyword evidence="6" id="KW-0378">Hydrolase</keyword>
<dbReference type="PANTHER" id="PTHR22930">
    <property type="match status" value="1"/>
</dbReference>
<gene>
    <name evidence="9" type="ORF">O3M35_003079</name>
</gene>
<dbReference type="InterPro" id="IPR045249">
    <property type="entry name" value="HARBI1-like"/>
</dbReference>
<evidence type="ECO:0000259" key="8">
    <source>
        <dbReference type="Pfam" id="PF13359"/>
    </source>
</evidence>
<evidence type="ECO:0000256" key="1">
    <source>
        <dbReference type="ARBA" id="ARBA00001968"/>
    </source>
</evidence>
<protein>
    <recommendedName>
        <fullName evidence="8">DDE Tnp4 domain-containing protein</fullName>
    </recommendedName>
</protein>
<keyword evidence="7" id="KW-0539">Nucleus</keyword>
<name>A0AAW1CJ67_9HEMI</name>
<comment type="cofactor">
    <cofactor evidence="1">
        <name>a divalent metal cation</name>
        <dbReference type="ChEBI" id="CHEBI:60240"/>
    </cofactor>
</comment>
<evidence type="ECO:0000313" key="10">
    <source>
        <dbReference type="Proteomes" id="UP001461498"/>
    </source>
</evidence>
<evidence type="ECO:0000256" key="7">
    <source>
        <dbReference type="ARBA" id="ARBA00023242"/>
    </source>
</evidence>
<dbReference type="EMBL" id="JAPXFL010000012">
    <property type="protein sequence ID" value="KAK9498442.1"/>
    <property type="molecule type" value="Genomic_DNA"/>
</dbReference>
<keyword evidence="5" id="KW-0479">Metal-binding</keyword>
<evidence type="ECO:0000256" key="5">
    <source>
        <dbReference type="ARBA" id="ARBA00022723"/>
    </source>
</evidence>
<evidence type="ECO:0000256" key="2">
    <source>
        <dbReference type="ARBA" id="ARBA00004123"/>
    </source>
</evidence>
<evidence type="ECO:0000256" key="3">
    <source>
        <dbReference type="ARBA" id="ARBA00006958"/>
    </source>
</evidence>
<dbReference type="Proteomes" id="UP001461498">
    <property type="component" value="Unassembled WGS sequence"/>
</dbReference>
<keyword evidence="4" id="KW-0540">Nuclease</keyword>
<accession>A0AAW1CJ67</accession>
<feature type="domain" description="DDE Tnp4" evidence="8">
    <location>
        <begin position="175"/>
        <end position="332"/>
    </location>
</feature>
<keyword evidence="10" id="KW-1185">Reference proteome</keyword>
<evidence type="ECO:0000256" key="4">
    <source>
        <dbReference type="ARBA" id="ARBA00022722"/>
    </source>
</evidence>
<dbReference type="GO" id="GO:0016787">
    <property type="term" value="F:hydrolase activity"/>
    <property type="evidence" value="ECO:0007669"/>
    <property type="project" value="UniProtKB-KW"/>
</dbReference>
<dbReference type="AlphaFoldDB" id="A0AAW1CJ67"/>
<dbReference type="InterPro" id="IPR027806">
    <property type="entry name" value="HARBI1_dom"/>
</dbReference>
<dbReference type="Pfam" id="PF13359">
    <property type="entry name" value="DDE_Tnp_4"/>
    <property type="match status" value="1"/>
</dbReference>
<sequence>MDSATMCAMVLLVQRLKRRRKLREKLKKRKRSSVEQITNSPLVVRGPFLLDDKEFYQKFRLSKELVHQLLVDLTPHLRFTRQYIRFSSEAKILLTLELFACGSMSEALRNEGITVSEEKKRCFATSIAEFITATTEAIVEHLAPKWIQFPSDDQLESNRKKFLAKFGLAGVIGAIDGMHVTVRRPPDNPALYEIAPNMHSLNVQLICDADEKIVSVEPLNPGSYDESRVWLSSKIRRNILQEYESKNFGYWIVGDDAYPLEPFLMTPFSDTGDCQLTGRQALYNSLLKNVHGIVQKVRRQLRSRFKILAYQTLCYNLNLVSKMVIACCILHNMCLSSGQSDMFDFALEDLSNVDKDFESSEAEGSVPTSSLTKKGLIVRDTIVQTLRDIPNQQVEALNVFDVL</sequence>
<comment type="caution">
    <text evidence="9">The sequence shown here is derived from an EMBL/GenBank/DDBJ whole genome shotgun (WGS) entry which is preliminary data.</text>
</comment>
<reference evidence="9 10" key="1">
    <citation type="submission" date="2022-12" db="EMBL/GenBank/DDBJ databases">
        <title>Chromosome-level genome assembly of true bugs.</title>
        <authorList>
            <person name="Ma L."/>
            <person name="Li H."/>
        </authorList>
    </citation>
    <scope>NUCLEOTIDE SEQUENCE [LARGE SCALE GENOMIC DNA]</scope>
    <source>
        <strain evidence="9">Lab_2022b</strain>
    </source>
</reference>